<feature type="region of interest" description="Leucine repeat II (LRII)" evidence="3">
    <location>
        <begin position="276"/>
        <end position="308"/>
    </location>
</feature>
<feature type="region of interest" description="SAW" evidence="3">
    <location>
        <begin position="427"/>
        <end position="502"/>
    </location>
</feature>
<evidence type="ECO:0000313" key="5">
    <source>
        <dbReference type="EMBL" id="KAG0449763.1"/>
    </source>
</evidence>
<protein>
    <submittedName>
        <fullName evidence="5">Uncharacterized protein</fullName>
    </submittedName>
</protein>
<evidence type="ECO:0000313" key="6">
    <source>
        <dbReference type="Proteomes" id="UP000636800"/>
    </source>
</evidence>
<comment type="caution">
    <text evidence="3">Lacks conserved residue(s) required for the propagation of feature annotation.</text>
</comment>
<dbReference type="EMBL" id="JADCNL010000161">
    <property type="protein sequence ID" value="KAG0449763.1"/>
    <property type="molecule type" value="Genomic_DNA"/>
</dbReference>
<feature type="short sequence motif" description="VHIID" evidence="3">
    <location>
        <begin position="224"/>
        <end position="228"/>
    </location>
</feature>
<dbReference type="PROSITE" id="PS50985">
    <property type="entry name" value="GRAS"/>
    <property type="match status" value="1"/>
</dbReference>
<gene>
    <name evidence="5" type="ORF">HPP92_027210</name>
</gene>
<sequence length="515" mass="55595">MEVTIADVAELGFSGYMPNVGWANWLPVLGWEPFSGEDDRQAMKIAMKWETASAASDEHGHSGSMPEALDFGSSTVGDQTFSSAVGSPAEFHLNPYVSATGEIDLEARLVHLLSAAAAETIPGDNNGRELARVILARLKMLLPAPAAFAYGGDATGTVRLVAHFADALHRILSDGSENGVELPFSAPEAMSAAQLLQDMSPYVNFGYFTANQAILEAVLGERRVHIVDLDVGDGAQWPPLMQAFVSWRGGPPMPPHLKITAVTGRSKSTAAAAVQDTGRRLAAFAELAGLPFSFALCWLDRKGSFRPAAVKMVRGDTLVFNCALHPPNRVHQSAASVESFLRGAAEMGVRVVTLVEEELGSIASAGEGFKHLFNQLDETHKLKIKLGDDKWYSAIWEALEAGFPMHGMVREMVERLVLGPRISGAVEIEFRRSEQKNAPQFGWAGMMAAAGFGAVALSYFNLCQAKLMLDLFNFGYLVEEEAENKLVLHWNSLRLVSASVWSTPPPSTAASVIMH</sequence>
<comment type="caution">
    <text evidence="5">The sequence shown here is derived from an EMBL/GenBank/DDBJ whole genome shotgun (WGS) entry which is preliminary data.</text>
</comment>
<dbReference type="OrthoDB" id="1880850at2759"/>
<evidence type="ECO:0000256" key="2">
    <source>
        <dbReference type="ARBA" id="ARBA00023163"/>
    </source>
</evidence>
<evidence type="ECO:0000256" key="4">
    <source>
        <dbReference type="SAM" id="Phobius"/>
    </source>
</evidence>
<keyword evidence="2" id="KW-0804">Transcription</keyword>
<accession>A0A835PE02</accession>
<evidence type="ECO:0000256" key="3">
    <source>
        <dbReference type="PROSITE-ProRule" id="PRU01191"/>
    </source>
</evidence>
<evidence type="ECO:0000256" key="1">
    <source>
        <dbReference type="ARBA" id="ARBA00023015"/>
    </source>
</evidence>
<dbReference type="InterPro" id="IPR005202">
    <property type="entry name" value="TF_GRAS"/>
</dbReference>
<dbReference type="Pfam" id="PF03514">
    <property type="entry name" value="GRAS"/>
    <property type="match status" value="1"/>
</dbReference>
<dbReference type="Proteomes" id="UP000636800">
    <property type="component" value="Unassembled WGS sequence"/>
</dbReference>
<organism evidence="5 6">
    <name type="scientific">Vanilla planifolia</name>
    <name type="common">Vanilla</name>
    <dbReference type="NCBI Taxonomy" id="51239"/>
    <lineage>
        <taxon>Eukaryota</taxon>
        <taxon>Viridiplantae</taxon>
        <taxon>Streptophyta</taxon>
        <taxon>Embryophyta</taxon>
        <taxon>Tracheophyta</taxon>
        <taxon>Spermatophyta</taxon>
        <taxon>Magnoliopsida</taxon>
        <taxon>Liliopsida</taxon>
        <taxon>Asparagales</taxon>
        <taxon>Orchidaceae</taxon>
        <taxon>Vanilloideae</taxon>
        <taxon>Vanilleae</taxon>
        <taxon>Vanilla</taxon>
    </lineage>
</organism>
<keyword evidence="4" id="KW-0812">Transmembrane</keyword>
<keyword evidence="1" id="KW-0805">Transcription regulation</keyword>
<proteinExistence type="inferred from homology"/>
<keyword evidence="4" id="KW-1133">Transmembrane helix</keyword>
<feature type="transmembrane region" description="Helical" evidence="4">
    <location>
        <begin position="441"/>
        <end position="462"/>
    </location>
</feature>
<comment type="similarity">
    <text evidence="3">Belongs to the GRAS family.</text>
</comment>
<dbReference type="PANTHER" id="PTHR31636">
    <property type="entry name" value="OSJNBA0084A10.13 PROTEIN-RELATED"/>
    <property type="match status" value="1"/>
</dbReference>
<name>A0A835PE02_VANPL</name>
<reference evidence="5 6" key="1">
    <citation type="journal article" date="2020" name="Nat. Food">
        <title>A phased Vanilla planifolia genome enables genetic improvement of flavour and production.</title>
        <authorList>
            <person name="Hasing T."/>
            <person name="Tang H."/>
            <person name="Brym M."/>
            <person name="Khazi F."/>
            <person name="Huang T."/>
            <person name="Chambers A.H."/>
        </authorList>
    </citation>
    <scope>NUCLEOTIDE SEQUENCE [LARGE SCALE GENOMIC DNA]</scope>
    <source>
        <tissue evidence="5">Leaf</tissue>
    </source>
</reference>
<dbReference type="AlphaFoldDB" id="A0A835PE02"/>
<keyword evidence="6" id="KW-1185">Reference proteome</keyword>
<keyword evidence="4" id="KW-0472">Membrane</keyword>